<dbReference type="RefSeq" id="YP_009047181.1">
    <property type="nucleotide sequence ID" value="NC_024486.1"/>
</dbReference>
<name>A0A075FAC3_9ADEN</name>
<dbReference type="KEGG" id="vg:19893466"/>
<evidence type="ECO:0000313" key="2">
    <source>
        <dbReference type="EMBL" id="ALF39462.1"/>
    </source>
</evidence>
<dbReference type="Proteomes" id="UP000113541">
    <property type="component" value="Segment"/>
</dbReference>
<reference evidence="2 5" key="2">
    <citation type="submission" date="2015-04" db="EMBL/GenBank/DDBJ databases">
        <title>Emerging duck adenovirus 2 in Guangdong,China,2014.</title>
        <authorList>
            <person name="Zhang X."/>
            <person name="Zhou Z."/>
            <person name="Xie Q."/>
        </authorList>
    </citation>
    <scope>NUCLEOTIDE SEQUENCE [LARGE SCALE GENOMIC DNA]</scope>
    <source>
        <strain evidence="2">CH-GD-12-2014</strain>
    </source>
</reference>
<proteinExistence type="predicted"/>
<dbReference type="EMBL" id="MT792736">
    <property type="protein sequence ID" value="QNN30784.1"/>
    <property type="molecule type" value="Genomic_DNA"/>
</dbReference>
<protein>
    <submittedName>
        <fullName evidence="1">ORF64</fullName>
    </submittedName>
</protein>
<evidence type="ECO:0000313" key="6">
    <source>
        <dbReference type="Proteomes" id="UP000516061"/>
    </source>
</evidence>
<dbReference type="EMBL" id="KJ469653">
    <property type="protein sequence ID" value="AIE77240.1"/>
    <property type="molecule type" value="Genomic_DNA"/>
</dbReference>
<evidence type="ECO:0000313" key="3">
    <source>
        <dbReference type="EMBL" id="QNN30784.1"/>
    </source>
</evidence>
<keyword evidence="4" id="KW-1185">Reference proteome</keyword>
<organism evidence="1 4">
    <name type="scientific">Duck adenovirus 2</name>
    <dbReference type="NCBI Taxonomy" id="1520006"/>
    <lineage>
        <taxon>Viruses</taxon>
        <taxon>Varidnaviria</taxon>
        <taxon>Bamfordvirae</taxon>
        <taxon>Preplasmiviricota</taxon>
        <taxon>Polisuviricotina</taxon>
        <taxon>Pharingeaviricetes</taxon>
        <taxon>Rowavirales</taxon>
        <taxon>Adenoviridae</taxon>
        <taxon>Aviadenovirus</taxon>
        <taxon>Aviadenovirus anatis</taxon>
        <taxon>Duck aviadenovirus B</taxon>
    </lineage>
</organism>
<reference evidence="3 6" key="3">
    <citation type="submission" date="2020-07" db="EMBL/GenBank/DDBJ databases">
        <authorList>
            <person name="Huang X."/>
        </authorList>
    </citation>
    <scope>NUCLEOTIDE SEQUENCE [LARGE SCALE GENOMIC DNA]</scope>
    <source>
        <strain evidence="3">HF-AH-2020</strain>
    </source>
</reference>
<evidence type="ECO:0000313" key="4">
    <source>
        <dbReference type="Proteomes" id="UP000113541"/>
    </source>
</evidence>
<accession>A0A075FAC3</accession>
<dbReference type="Proteomes" id="UP000516061">
    <property type="component" value="Segment"/>
</dbReference>
<dbReference type="GeneID" id="19893466"/>
<reference evidence="1 4" key="1">
    <citation type="journal article" date="2014" name="Virology">
        <title>Complete genome sequences of pigeon adenovirus 1 and duck adenovirus 2 extend the number of species within the genus Aviadenovirus.</title>
        <authorList>
            <person name="Marek A."/>
            <person name="Kajan G.L."/>
            <person name="Kosiol C."/>
            <person name="Harrach B."/>
            <person name="Schlotterer C."/>
            <person name="Hess M."/>
        </authorList>
    </citation>
    <scope>NUCLEOTIDE SEQUENCE [LARGE SCALE GENOMIC DNA]</scope>
    <source>
        <strain evidence="1 4">GR</strain>
    </source>
</reference>
<dbReference type="Proteomes" id="UP000138880">
    <property type="component" value="Segment"/>
</dbReference>
<sequence length="40" mass="4327">MINHAPPRGRIGLPINLSHPYQAELKLPINLAPPTGRSVS</sequence>
<evidence type="ECO:0000313" key="1">
    <source>
        <dbReference type="EMBL" id="AIE77240.1"/>
    </source>
</evidence>
<dbReference type="EMBL" id="KR135164">
    <property type="protein sequence ID" value="ALF39462.1"/>
    <property type="molecule type" value="Genomic_DNA"/>
</dbReference>
<evidence type="ECO:0000313" key="5">
    <source>
        <dbReference type="Proteomes" id="UP000138880"/>
    </source>
</evidence>